<keyword evidence="2" id="KW-0406">Ion transport</keyword>
<evidence type="ECO:0000256" key="7">
    <source>
        <dbReference type="RuleBase" id="RU003357"/>
    </source>
</evidence>
<dbReference type="Pfam" id="PF13715">
    <property type="entry name" value="CarbopepD_reg_2"/>
    <property type="match status" value="1"/>
</dbReference>
<dbReference type="InterPro" id="IPR023996">
    <property type="entry name" value="TonB-dep_OMP_SusC/RagA"/>
</dbReference>
<dbReference type="Gene3D" id="2.60.40.1120">
    <property type="entry name" value="Carboxypeptidase-like, regulatory domain"/>
    <property type="match status" value="1"/>
</dbReference>
<keyword evidence="4 6" id="KW-0472">Membrane</keyword>
<keyword evidence="6" id="KW-1134">Transmembrane beta strand</keyword>
<keyword evidence="6" id="KW-0812">Transmembrane</keyword>
<proteinExistence type="inferred from homology"/>
<dbReference type="NCBIfam" id="TIGR04057">
    <property type="entry name" value="SusC_RagA_signa"/>
    <property type="match status" value="1"/>
</dbReference>
<evidence type="ECO:0000256" key="1">
    <source>
        <dbReference type="ARBA" id="ARBA00022448"/>
    </source>
</evidence>
<evidence type="ECO:0000256" key="6">
    <source>
        <dbReference type="PROSITE-ProRule" id="PRU01360"/>
    </source>
</evidence>
<dbReference type="FunFam" id="2.60.40.1120:FF:000003">
    <property type="entry name" value="Outer membrane protein Omp121"/>
    <property type="match status" value="1"/>
</dbReference>
<sequence>MANNLKTRRRFLLRCLLVMVLSLIPTMLLAQRGNVSLNLQNEEISRFIRQVEKQTNYTFVYRNNVLNSKTKVTLVCKNWPLEKALTHVFSPHGIQYSFNNNTIVLSLAPVVKERVESSEQKKAVAINEREQYTPEKHKISGVVLEANGDPIIGASVFVKGTTIGTATNTDGEFTIEAPANSVLSISYIGFATREVAAKSGANLKITLKEDEAQALNEVVVVGYGTQKKATVTGAIASVSTKDLVQTPQANISNMLVGKMPGLIAMQRSGAPGEDNSTLLIRGVSTFSDNTAPLVMIDGVERPNYNGLDPNEIESVSILKDASATAIYGVRGANGVILITTRKGQKGKPHLSYSGNFAVQSPTALPHYLNSAEYCEMYNEALKNDAYTKGTSYVPRFTEADIQLYRDGTDPIMHPSTDWVGKFLRKASLRTQHNFNISGGTDRMKYFISAGFFNQGGMYKYTKIDRNHDVNASDTRYNFRSNLDFNITQDFKATVQLSTQINNIRTPGIGNSELWKEISWATPLGTPGMVDGKLVRLENTIDDENPWQALLNNGYNNTYANTINSTLRFDYDLSRLLLKGLSVHASTSYDSYYYSKRLSVKTMQTFVPKVDPSDPTNIILVPQNEESTWGGGFNYGKNRKVYFEAGIHFDRTFGKHHATALLLYNQSKYYSPSLAYHVPNAYQGIVGRVTYGYASRYLAEFNMGYNGTENFAAGRRFGFFPAVSAGWVVSEEPFFPKNDWLVYMKLRATYGEVGNDKIGGDRFLYLPSVYGSTSGNLSGYNFGSSANPVYSQMIEEKRLGNPLLTWEKARKLNLGVDMNFLKNHLTVSFDYFKERRNNILSNRNSAPMLIGASLPAYNMGEMENSGFEFDVNYRNKIRDFNYWGRFNYSFARNKILFQDEVPEKYAYQMRTGRRVGQFFGLLSNGFYNSWEEINALDRPVSSWNGNRLQPGDIRYVDVNKDGKIDMYDMVPIGYSPTPEIIYGFSAGFNWRGFDCSALFQGASHVSIKYFGRALWPFINAHNSAKTLILERWTQDRYDRGENISFPRLSMSPSRDTDNNYQDSDFWIRNANYLRLKNLELGYTFNKKQLKALGLESLRVFISGTNLFTWTDVIDLDPEAPSRGGATEINTYPLQKIYNMGINIQF</sequence>
<keyword evidence="7" id="KW-0798">TonB box</keyword>
<keyword evidence="5 6" id="KW-0998">Cell outer membrane</keyword>
<dbReference type="PROSITE" id="PS00018">
    <property type="entry name" value="EF_HAND_1"/>
    <property type="match status" value="1"/>
</dbReference>
<dbReference type="SUPFAM" id="SSF49464">
    <property type="entry name" value="Carboxypeptidase regulatory domain-like"/>
    <property type="match status" value="1"/>
</dbReference>
<dbReference type="InterPro" id="IPR039426">
    <property type="entry name" value="TonB-dep_rcpt-like"/>
</dbReference>
<dbReference type="GO" id="GO:0006826">
    <property type="term" value="P:iron ion transport"/>
    <property type="evidence" value="ECO:0007669"/>
    <property type="project" value="UniProtKB-KW"/>
</dbReference>
<dbReference type="Pfam" id="PF07715">
    <property type="entry name" value="Plug"/>
    <property type="match status" value="1"/>
</dbReference>
<evidence type="ECO:0000313" key="10">
    <source>
        <dbReference type="Proteomes" id="UP000267517"/>
    </source>
</evidence>
<organism evidence="9 10">
    <name type="scientific">Prevotella melaninogenica</name>
    <dbReference type="NCBI Taxonomy" id="28132"/>
    <lineage>
        <taxon>Bacteria</taxon>
        <taxon>Pseudomonadati</taxon>
        <taxon>Bacteroidota</taxon>
        <taxon>Bacteroidia</taxon>
        <taxon>Bacteroidales</taxon>
        <taxon>Prevotellaceae</taxon>
        <taxon>Prevotella</taxon>
    </lineage>
</organism>
<dbReference type="Proteomes" id="UP000267517">
    <property type="component" value="Chromosome I"/>
</dbReference>
<dbReference type="Pfam" id="PF00593">
    <property type="entry name" value="TonB_dep_Rec_b-barrel"/>
    <property type="match status" value="1"/>
</dbReference>
<protein>
    <submittedName>
        <fullName evidence="9">SusC/RagA family TonB-linked outer membrane protein</fullName>
    </submittedName>
</protein>
<keyword evidence="1 6" id="KW-0813">Transport</keyword>
<reference evidence="9 10" key="1">
    <citation type="submission" date="2017-05" db="EMBL/GenBank/DDBJ databases">
        <title>whole genome sequence of Prevotella melaninogenica GAI 07411.</title>
        <authorList>
            <person name="Kondo Y."/>
            <person name="Hoshino T."/>
        </authorList>
    </citation>
    <scope>NUCLEOTIDE SEQUENCE [LARGE SCALE GENOMIC DNA]</scope>
    <source>
        <strain evidence="9 10">GAI 07411</strain>
    </source>
</reference>
<dbReference type="Gene3D" id="2.170.130.10">
    <property type="entry name" value="TonB-dependent receptor, plug domain"/>
    <property type="match status" value="1"/>
</dbReference>
<evidence type="ECO:0000259" key="8">
    <source>
        <dbReference type="SMART" id="SM00965"/>
    </source>
</evidence>
<dbReference type="NCBIfam" id="TIGR04056">
    <property type="entry name" value="OMP_RagA_SusC"/>
    <property type="match status" value="1"/>
</dbReference>
<dbReference type="InterPro" id="IPR000531">
    <property type="entry name" value="Beta-barrel_TonB"/>
</dbReference>
<evidence type="ECO:0000313" key="9">
    <source>
        <dbReference type="EMBL" id="BBA29324.1"/>
    </source>
</evidence>
<keyword evidence="2" id="KW-0410">Iron transport</keyword>
<dbReference type="Gene3D" id="3.55.50.30">
    <property type="match status" value="1"/>
</dbReference>
<dbReference type="SMART" id="SM00965">
    <property type="entry name" value="STN"/>
    <property type="match status" value="1"/>
</dbReference>
<dbReference type="FunFam" id="2.170.130.10:FF:000003">
    <property type="entry name" value="SusC/RagA family TonB-linked outer membrane protein"/>
    <property type="match status" value="1"/>
</dbReference>
<gene>
    <name evidence="9" type="ORF">PMEL1_01255</name>
</gene>
<dbReference type="GO" id="GO:0009279">
    <property type="term" value="C:cell outer membrane"/>
    <property type="evidence" value="ECO:0007669"/>
    <property type="project" value="UniProtKB-SubCell"/>
</dbReference>
<comment type="subcellular location">
    <subcellularLocation>
        <location evidence="6">Cell outer membrane</location>
        <topology evidence="6">Multi-pass membrane protein</topology>
    </subcellularLocation>
</comment>
<dbReference type="InterPro" id="IPR008969">
    <property type="entry name" value="CarboxyPept-like_regulatory"/>
</dbReference>
<evidence type="ECO:0000256" key="5">
    <source>
        <dbReference type="ARBA" id="ARBA00023237"/>
    </source>
</evidence>
<dbReference type="PROSITE" id="PS52016">
    <property type="entry name" value="TONB_DEPENDENT_REC_3"/>
    <property type="match status" value="1"/>
</dbReference>
<evidence type="ECO:0000256" key="3">
    <source>
        <dbReference type="ARBA" id="ARBA00023004"/>
    </source>
</evidence>
<dbReference type="OrthoDB" id="9768177at2"/>
<name>A0A250KHB4_9BACT</name>
<evidence type="ECO:0000256" key="4">
    <source>
        <dbReference type="ARBA" id="ARBA00023136"/>
    </source>
</evidence>
<dbReference type="EMBL" id="AP018049">
    <property type="protein sequence ID" value="BBA29324.1"/>
    <property type="molecule type" value="Genomic_DNA"/>
</dbReference>
<dbReference type="InterPro" id="IPR018247">
    <property type="entry name" value="EF_Hand_1_Ca_BS"/>
</dbReference>
<evidence type="ECO:0000256" key="2">
    <source>
        <dbReference type="ARBA" id="ARBA00022496"/>
    </source>
</evidence>
<dbReference type="SUPFAM" id="SSF56935">
    <property type="entry name" value="Porins"/>
    <property type="match status" value="1"/>
</dbReference>
<dbReference type="InterPro" id="IPR023997">
    <property type="entry name" value="TonB-dep_OMP_SusC/RagA_CS"/>
</dbReference>
<comment type="similarity">
    <text evidence="6 7">Belongs to the TonB-dependent receptor family.</text>
</comment>
<accession>A0A250KHB4</accession>
<keyword evidence="3" id="KW-0408">Iron</keyword>
<dbReference type="InterPro" id="IPR012910">
    <property type="entry name" value="Plug_dom"/>
</dbReference>
<feature type="domain" description="Secretin/TonB short N-terminal" evidence="8">
    <location>
        <begin position="57"/>
        <end position="108"/>
    </location>
</feature>
<dbReference type="InterPro" id="IPR011662">
    <property type="entry name" value="Secretin/TonB_short_N"/>
</dbReference>
<dbReference type="InterPro" id="IPR037066">
    <property type="entry name" value="Plug_dom_sf"/>
</dbReference>
<dbReference type="Pfam" id="PF07660">
    <property type="entry name" value="STN"/>
    <property type="match status" value="1"/>
</dbReference>
<dbReference type="RefSeq" id="WP_120174438.1">
    <property type="nucleotide sequence ID" value="NZ_AP018049.1"/>
</dbReference>
<dbReference type="AlphaFoldDB" id="A0A250KHB4"/>